<gene>
    <name evidence="1" type="ORF">SAMN05216522_12019</name>
</gene>
<name>A0A1H9N1F5_9GAMM</name>
<organism evidence="1 2">
    <name type="scientific">Rosenbergiella nectarea</name>
    <dbReference type="NCBI Taxonomy" id="988801"/>
    <lineage>
        <taxon>Bacteria</taxon>
        <taxon>Pseudomonadati</taxon>
        <taxon>Pseudomonadota</taxon>
        <taxon>Gammaproteobacteria</taxon>
        <taxon>Enterobacterales</taxon>
        <taxon>Erwiniaceae</taxon>
        <taxon>Rosenbergiella</taxon>
    </lineage>
</organism>
<dbReference type="OrthoDB" id="6499174at2"/>
<sequence>MEFAKERKKALQIESYLLSKISVRGQTKLAKMLGLNEAAVSRLKAATGKQKYSTMKLMSLILAYAGMETPEFDLVGTMSRLEKKLERMEELLAKKKPGGNRASSQLALEL</sequence>
<evidence type="ECO:0000313" key="1">
    <source>
        <dbReference type="EMBL" id="SER29183.1"/>
    </source>
</evidence>
<proteinExistence type="predicted"/>
<dbReference type="SUPFAM" id="SSF47413">
    <property type="entry name" value="lambda repressor-like DNA-binding domains"/>
    <property type="match status" value="1"/>
</dbReference>
<dbReference type="RefSeq" id="WP_092678459.1">
    <property type="nucleotide sequence ID" value="NZ_FOGC01000020.1"/>
</dbReference>
<reference evidence="2" key="1">
    <citation type="submission" date="2016-10" db="EMBL/GenBank/DDBJ databases">
        <authorList>
            <person name="Varghese N."/>
            <person name="Submissions S."/>
        </authorList>
    </citation>
    <scope>NUCLEOTIDE SEQUENCE [LARGE SCALE GENOMIC DNA]</scope>
    <source>
        <strain evidence="2">8N4</strain>
    </source>
</reference>
<dbReference type="EMBL" id="FOGC01000020">
    <property type="protein sequence ID" value="SER29183.1"/>
    <property type="molecule type" value="Genomic_DNA"/>
</dbReference>
<dbReference type="GO" id="GO:0006355">
    <property type="term" value="P:regulation of DNA-templated transcription"/>
    <property type="evidence" value="ECO:0007669"/>
    <property type="project" value="InterPro"/>
</dbReference>
<dbReference type="Gene3D" id="1.10.260.40">
    <property type="entry name" value="lambda repressor-like DNA-binding domains"/>
    <property type="match status" value="1"/>
</dbReference>
<accession>A0A1H9N1F5</accession>
<dbReference type="AlphaFoldDB" id="A0A1H9N1F5"/>
<dbReference type="InterPro" id="IPR010982">
    <property type="entry name" value="Lambda_DNA-bd_dom_sf"/>
</dbReference>
<dbReference type="InterPro" id="IPR007933">
    <property type="entry name" value="Transcrpt_activ_CII"/>
</dbReference>
<dbReference type="STRING" id="988801.SAMN05216522_12019"/>
<dbReference type="Proteomes" id="UP000242515">
    <property type="component" value="Unassembled WGS sequence"/>
</dbReference>
<evidence type="ECO:0000313" key="2">
    <source>
        <dbReference type="Proteomes" id="UP000242515"/>
    </source>
</evidence>
<protein>
    <submittedName>
        <fullName evidence="1">Bacteriophage CII protein</fullName>
    </submittedName>
</protein>
<dbReference type="Pfam" id="PF05269">
    <property type="entry name" value="Phage_CII"/>
    <property type="match status" value="1"/>
</dbReference>
<dbReference type="GO" id="GO:0003677">
    <property type="term" value="F:DNA binding"/>
    <property type="evidence" value="ECO:0007669"/>
    <property type="project" value="InterPro"/>
</dbReference>
<keyword evidence="2" id="KW-1185">Reference proteome</keyword>